<name>A0A0C9ZSQ0_9AGAM</name>
<dbReference type="EMBL" id="KN833735">
    <property type="protein sequence ID" value="KIK22778.1"/>
    <property type="molecule type" value="Genomic_DNA"/>
</dbReference>
<dbReference type="HOGENOM" id="CLU_204119_0_0_1"/>
<organism evidence="1 2">
    <name type="scientific">Pisolithus microcarpus 441</name>
    <dbReference type="NCBI Taxonomy" id="765257"/>
    <lineage>
        <taxon>Eukaryota</taxon>
        <taxon>Fungi</taxon>
        <taxon>Dikarya</taxon>
        <taxon>Basidiomycota</taxon>
        <taxon>Agaricomycotina</taxon>
        <taxon>Agaricomycetes</taxon>
        <taxon>Agaricomycetidae</taxon>
        <taxon>Boletales</taxon>
        <taxon>Sclerodermatineae</taxon>
        <taxon>Pisolithaceae</taxon>
        <taxon>Pisolithus</taxon>
    </lineage>
</organism>
<gene>
    <name evidence="1" type="ORF">PISMIDRAFT_11346</name>
</gene>
<dbReference type="AlphaFoldDB" id="A0A0C9ZSQ0"/>
<reference evidence="2" key="2">
    <citation type="submission" date="2015-01" db="EMBL/GenBank/DDBJ databases">
        <title>Evolutionary Origins and Diversification of the Mycorrhizal Mutualists.</title>
        <authorList>
            <consortium name="DOE Joint Genome Institute"/>
            <consortium name="Mycorrhizal Genomics Consortium"/>
            <person name="Kohler A."/>
            <person name="Kuo A."/>
            <person name="Nagy L.G."/>
            <person name="Floudas D."/>
            <person name="Copeland A."/>
            <person name="Barry K.W."/>
            <person name="Cichocki N."/>
            <person name="Veneault-Fourrey C."/>
            <person name="LaButti K."/>
            <person name="Lindquist E.A."/>
            <person name="Lipzen A."/>
            <person name="Lundell T."/>
            <person name="Morin E."/>
            <person name="Murat C."/>
            <person name="Riley R."/>
            <person name="Ohm R."/>
            <person name="Sun H."/>
            <person name="Tunlid A."/>
            <person name="Henrissat B."/>
            <person name="Grigoriev I.V."/>
            <person name="Hibbett D.S."/>
            <person name="Martin F."/>
        </authorList>
    </citation>
    <scope>NUCLEOTIDE SEQUENCE [LARGE SCALE GENOMIC DNA]</scope>
    <source>
        <strain evidence="2">441</strain>
    </source>
</reference>
<sequence length="65" mass="6678">MTLDPLPGTPNQLLPLPDNSRHAYRMANTSTCLPAVGISWHSSASVGIGDLPIGVDSPVGCHGLA</sequence>
<keyword evidence="2" id="KW-1185">Reference proteome</keyword>
<evidence type="ECO:0000313" key="2">
    <source>
        <dbReference type="Proteomes" id="UP000054018"/>
    </source>
</evidence>
<evidence type="ECO:0000313" key="1">
    <source>
        <dbReference type="EMBL" id="KIK22778.1"/>
    </source>
</evidence>
<dbReference type="Proteomes" id="UP000054018">
    <property type="component" value="Unassembled WGS sequence"/>
</dbReference>
<proteinExistence type="predicted"/>
<accession>A0A0C9ZSQ0</accession>
<protein>
    <submittedName>
        <fullName evidence="1">Uncharacterized protein</fullName>
    </submittedName>
</protein>
<reference evidence="1 2" key="1">
    <citation type="submission" date="2014-04" db="EMBL/GenBank/DDBJ databases">
        <authorList>
            <consortium name="DOE Joint Genome Institute"/>
            <person name="Kuo A."/>
            <person name="Kohler A."/>
            <person name="Costa M.D."/>
            <person name="Nagy L.G."/>
            <person name="Floudas D."/>
            <person name="Copeland A."/>
            <person name="Barry K.W."/>
            <person name="Cichocki N."/>
            <person name="Veneault-Fourrey C."/>
            <person name="LaButti K."/>
            <person name="Lindquist E.A."/>
            <person name="Lipzen A."/>
            <person name="Lundell T."/>
            <person name="Morin E."/>
            <person name="Murat C."/>
            <person name="Sun H."/>
            <person name="Tunlid A."/>
            <person name="Henrissat B."/>
            <person name="Grigoriev I.V."/>
            <person name="Hibbett D.S."/>
            <person name="Martin F."/>
            <person name="Nordberg H.P."/>
            <person name="Cantor M.N."/>
            <person name="Hua S.X."/>
        </authorList>
    </citation>
    <scope>NUCLEOTIDE SEQUENCE [LARGE SCALE GENOMIC DNA]</scope>
    <source>
        <strain evidence="1 2">441</strain>
    </source>
</reference>